<dbReference type="EMBL" id="AP018365">
    <property type="protein sequence ID" value="BBA98230.1"/>
    <property type="molecule type" value="Genomic_DNA"/>
</dbReference>
<reference evidence="3 4" key="4">
    <citation type="journal article" date="2020" name="Sci. Rep.">
        <title>beta-carboline chemical signals induce reveromycin production through a LuxR family regulator in Streptomyces sp. SN-593.</title>
        <authorList>
            <person name="Panthee S."/>
            <person name="Kito N."/>
            <person name="Hayashi T."/>
            <person name="Shimizu T."/>
            <person name="Ishikawa J."/>
            <person name="Hamamoto H."/>
            <person name="Osada H."/>
            <person name="Takahashi S."/>
        </authorList>
    </citation>
    <scope>NUCLEOTIDE SEQUENCE [LARGE SCALE GENOMIC DNA]</scope>
    <source>
        <strain evidence="3 4">SN-593</strain>
    </source>
</reference>
<keyword evidence="4" id="KW-1185">Reference proteome</keyword>
<dbReference type="NCBIfam" id="TIGR01552">
    <property type="entry name" value="phd_fam"/>
    <property type="match status" value="1"/>
</dbReference>
<comment type="function">
    <text evidence="2">Antitoxin component of a type II toxin-antitoxin (TA) system.</text>
</comment>
<evidence type="ECO:0000313" key="4">
    <source>
        <dbReference type="Proteomes" id="UP000595703"/>
    </source>
</evidence>
<gene>
    <name evidence="3" type="ORF">RVR_4341</name>
</gene>
<proteinExistence type="inferred from homology"/>
<evidence type="ECO:0000256" key="2">
    <source>
        <dbReference type="RuleBase" id="RU362080"/>
    </source>
</evidence>
<evidence type="ECO:0000313" key="3">
    <source>
        <dbReference type="EMBL" id="BBA98230.1"/>
    </source>
</evidence>
<reference evidence="3 4" key="3">
    <citation type="journal article" date="2011" name="Nat. Chem. Biol.">
        <title>Reveromycin A biosynthesis uses RevG and RevJ for stereospecific spiroacetal formation.</title>
        <authorList>
            <person name="Takahashi S."/>
            <person name="Toyoda A."/>
            <person name="Sekiyama Y."/>
            <person name="Takagi H."/>
            <person name="Nogawa T."/>
            <person name="Uramoto M."/>
            <person name="Suzuki R."/>
            <person name="Koshino H."/>
            <person name="Kumano T."/>
            <person name="Panthee S."/>
            <person name="Dairi T."/>
            <person name="Ishikawa J."/>
            <person name="Ikeda H."/>
            <person name="Sakaki Y."/>
            <person name="Osada H."/>
        </authorList>
    </citation>
    <scope>NUCLEOTIDE SEQUENCE [LARGE SCALE GENOMIC DNA]</scope>
    <source>
        <strain evidence="3 4">SN-593</strain>
    </source>
</reference>
<dbReference type="Pfam" id="PF02604">
    <property type="entry name" value="PhdYeFM_antitox"/>
    <property type="match status" value="1"/>
</dbReference>
<reference evidence="3 4" key="2">
    <citation type="journal article" date="2011" name="J. Antibiot.">
        <title>Furaquinocins I and J: novel polyketide isoprenoid hybrid compounds from Streptomyces reveromyceticus SN-593.</title>
        <authorList>
            <person name="Panthee S."/>
            <person name="Takahashi S."/>
            <person name="Takagi H."/>
            <person name="Nogawa T."/>
            <person name="Oowada E."/>
            <person name="Uramoto M."/>
            <person name="Osada H."/>
        </authorList>
    </citation>
    <scope>NUCLEOTIDE SEQUENCE [LARGE SCALE GENOMIC DNA]</scope>
    <source>
        <strain evidence="3 4">SN-593</strain>
    </source>
</reference>
<protein>
    <recommendedName>
        <fullName evidence="2">Antitoxin</fullName>
    </recommendedName>
</protein>
<dbReference type="InterPro" id="IPR036165">
    <property type="entry name" value="YefM-like_sf"/>
</dbReference>
<organism evidence="3 4">
    <name type="scientific">Actinacidiphila reveromycinica</name>
    <dbReference type="NCBI Taxonomy" id="659352"/>
    <lineage>
        <taxon>Bacteria</taxon>
        <taxon>Bacillati</taxon>
        <taxon>Actinomycetota</taxon>
        <taxon>Actinomycetes</taxon>
        <taxon>Kitasatosporales</taxon>
        <taxon>Streptomycetaceae</taxon>
        <taxon>Actinacidiphila</taxon>
    </lineage>
</organism>
<evidence type="ECO:0000256" key="1">
    <source>
        <dbReference type="ARBA" id="ARBA00009981"/>
    </source>
</evidence>
<accession>A0A7U3UT30</accession>
<dbReference type="KEGG" id="arev:RVR_4341"/>
<dbReference type="SUPFAM" id="SSF143120">
    <property type="entry name" value="YefM-like"/>
    <property type="match status" value="1"/>
</dbReference>
<dbReference type="InterPro" id="IPR006442">
    <property type="entry name" value="Antitoxin_Phd/YefM"/>
</dbReference>
<reference evidence="3 4" key="1">
    <citation type="journal article" date="2010" name="J. Bacteriol.">
        <title>Biochemical characterization of a novel indole prenyltransferase from Streptomyces sp. SN-593.</title>
        <authorList>
            <person name="Takahashi S."/>
            <person name="Takagi H."/>
            <person name="Toyoda A."/>
            <person name="Uramoto M."/>
            <person name="Nogawa T."/>
            <person name="Ueki M."/>
            <person name="Sakaki Y."/>
            <person name="Osada H."/>
        </authorList>
    </citation>
    <scope>NUCLEOTIDE SEQUENCE [LARGE SCALE GENOMIC DNA]</scope>
    <source>
        <strain evidence="3 4">SN-593</strain>
    </source>
</reference>
<comment type="similarity">
    <text evidence="1 2">Belongs to the phD/YefM antitoxin family.</text>
</comment>
<dbReference type="RefSeq" id="WP_202234395.1">
    <property type="nucleotide sequence ID" value="NZ_AP018365.1"/>
</dbReference>
<sequence>MKLMTATEASRNFASLLDAAEHGETIVITRAGRRLAQIGPASAGNGAALNDVLATLATDDEFSADVSATRELLTDEMTATWPDA</sequence>
<dbReference type="Proteomes" id="UP000595703">
    <property type="component" value="Chromosome"/>
</dbReference>
<dbReference type="Gene3D" id="3.40.1620.10">
    <property type="entry name" value="YefM-like domain"/>
    <property type="match status" value="1"/>
</dbReference>
<name>A0A7U3UT30_9ACTN</name>
<dbReference type="AlphaFoldDB" id="A0A7U3UT30"/>